<keyword evidence="1" id="KW-0812">Transmembrane</keyword>
<proteinExistence type="predicted"/>
<dbReference type="EMBL" id="FNAF01000015">
    <property type="protein sequence ID" value="SDE05984.1"/>
    <property type="molecule type" value="Genomic_DNA"/>
</dbReference>
<name>A0A1G6ZT76_PEPNI</name>
<organism evidence="2 3">
    <name type="scientific">Peptococcus niger</name>
    <dbReference type="NCBI Taxonomy" id="2741"/>
    <lineage>
        <taxon>Bacteria</taxon>
        <taxon>Bacillati</taxon>
        <taxon>Bacillota</taxon>
        <taxon>Clostridia</taxon>
        <taxon>Eubacteriales</taxon>
        <taxon>Peptococcaceae</taxon>
        <taxon>Peptococcus</taxon>
    </lineage>
</organism>
<evidence type="ECO:0000256" key="1">
    <source>
        <dbReference type="SAM" id="Phobius"/>
    </source>
</evidence>
<gene>
    <name evidence="2" type="ORF">SAMN04489866_11528</name>
</gene>
<evidence type="ECO:0000313" key="2">
    <source>
        <dbReference type="EMBL" id="SDE05984.1"/>
    </source>
</evidence>
<protein>
    <submittedName>
        <fullName evidence="2">Uncharacterized protein</fullName>
    </submittedName>
</protein>
<evidence type="ECO:0000313" key="3">
    <source>
        <dbReference type="Proteomes" id="UP000198995"/>
    </source>
</evidence>
<dbReference type="AlphaFoldDB" id="A0A1G6ZT76"/>
<sequence length="36" mass="4117">MSYHRLKGWQKIGLIVLVAMLSLGLLLPSFIGLWVY</sequence>
<accession>A0A1G6ZT76</accession>
<keyword evidence="1" id="KW-1133">Transmembrane helix</keyword>
<dbReference type="STRING" id="2741.SAMN04489866_11528"/>
<keyword evidence="3" id="KW-1185">Reference proteome</keyword>
<feature type="transmembrane region" description="Helical" evidence="1">
    <location>
        <begin position="12"/>
        <end position="35"/>
    </location>
</feature>
<dbReference type="Proteomes" id="UP000198995">
    <property type="component" value="Unassembled WGS sequence"/>
</dbReference>
<reference evidence="2 3" key="1">
    <citation type="submission" date="2016-10" db="EMBL/GenBank/DDBJ databases">
        <authorList>
            <person name="de Groot N.N."/>
        </authorList>
    </citation>
    <scope>NUCLEOTIDE SEQUENCE [LARGE SCALE GENOMIC DNA]</scope>
    <source>
        <strain evidence="2 3">DSM 20475</strain>
    </source>
</reference>
<keyword evidence="1" id="KW-0472">Membrane</keyword>